<proteinExistence type="predicted"/>
<keyword evidence="1" id="KW-0614">Plasmid</keyword>
<name>A0A2L1KE44_PSEAI</name>
<evidence type="ECO:0000313" key="1">
    <source>
        <dbReference type="EMBL" id="AVE20604.1"/>
    </source>
</evidence>
<dbReference type="EMBL" id="MF344568">
    <property type="protein sequence ID" value="AVE20604.1"/>
    <property type="molecule type" value="Genomic_DNA"/>
</dbReference>
<accession>A0A2L1KE44</accession>
<dbReference type="AlphaFoldDB" id="A0A2L1KE44"/>
<reference evidence="1" key="1">
    <citation type="submission" date="2017-06" db="EMBL/GenBank/DDBJ databases">
        <title>Complete sequence of p727-IMP from clinical Pseudomonas aeruginosa.</title>
        <authorList>
            <person name="Yuan M."/>
            <person name="Feng J.2nd."/>
            <person name="Zhan Z.3rd."/>
            <person name="Jiang X.4th."/>
            <person name="Zhang D.5th."/>
            <person name="Chen X.6th."/>
            <person name="Zhao X."/>
            <person name="Che J."/>
            <person name="Lu J."/>
            <person name="Xu J."/>
            <person name="Li J."/>
            <person name="Zhou D."/>
        </authorList>
    </citation>
    <scope>NUCLEOTIDE SEQUENCE</scope>
    <source>
        <plasmid evidence="1">p727-IMP</plasmid>
    </source>
</reference>
<protein>
    <submittedName>
        <fullName evidence="1">Uncharacterized protein</fullName>
    </submittedName>
</protein>
<geneLocation type="plasmid" evidence="1">
    <name>p727-IMP</name>
</geneLocation>
<organism evidence="1">
    <name type="scientific">Pseudomonas aeruginosa</name>
    <dbReference type="NCBI Taxonomy" id="287"/>
    <lineage>
        <taxon>Bacteria</taxon>
        <taxon>Pseudomonadati</taxon>
        <taxon>Pseudomonadota</taxon>
        <taxon>Gammaproteobacteria</taxon>
        <taxon>Pseudomonadales</taxon>
        <taxon>Pseudomonadaceae</taxon>
        <taxon>Pseudomonas</taxon>
    </lineage>
</organism>
<sequence length="37" mass="4156">MIPRGYCNPEEVHAQRLPLISGSQMVAREDQPDSCLN</sequence>